<feature type="compositionally biased region" description="Low complexity" evidence="1">
    <location>
        <begin position="16"/>
        <end position="34"/>
    </location>
</feature>
<reference evidence="3" key="1">
    <citation type="submission" date="2021-01" db="EMBL/GenBank/DDBJ databases">
        <title>Whole genome shotgun sequence of Actinoplanes cyaneus NBRC 14990.</title>
        <authorList>
            <person name="Komaki H."/>
            <person name="Tamura T."/>
        </authorList>
    </citation>
    <scope>NUCLEOTIDE SEQUENCE</scope>
    <source>
        <strain evidence="3">NBRC 14990</strain>
    </source>
</reference>
<proteinExistence type="predicted"/>
<keyword evidence="3" id="KW-0436">Ligase</keyword>
<dbReference type="GO" id="GO:0016874">
    <property type="term" value="F:ligase activity"/>
    <property type="evidence" value="ECO:0007669"/>
    <property type="project" value="UniProtKB-KW"/>
</dbReference>
<dbReference type="PANTHER" id="PTHR42705:SF2">
    <property type="entry name" value="BIFUNCTIONAL NON-HOMOLOGOUS END JOINING PROTEIN LIGD"/>
    <property type="match status" value="1"/>
</dbReference>
<sequence>MDGMAEDQDRRKAPREAGAGQAEAKAPAQASAGEAEVKAPRKASAGEAEVKAPRKASAGQAKVRKASVGPVKDERDGVALTNLDQELFPGAGATKRDLVDYLDVMSGRLIAVLQGRPLSVIRVLRGQDQFMQKNLPKYTPDWVPRTSVWAEASHREVVYALGNDRRTLLWFGNQRAVEYHPALALAETPHRQTHLIMDLDPPEGGGFALAVRAARLVRQALADAGMSGAVKTSGSKGVHVFVPLAGDPAPEDVAAAQRAVAARAERIGPELATTAFIREDRHGKVFLDATRAGGATVAAAYSPRIRPGVPVSFPVAWDDLDDVTPADFTIHTAPGLVKDGDPWADAMPAAQELDAGLIAEGHTIPVARVQAMHEGKRRARAKRAAEAD</sequence>
<dbReference type="AlphaFoldDB" id="A0A919IMR3"/>
<accession>A0A919IMR3</accession>
<dbReference type="Gene3D" id="3.90.920.10">
    <property type="entry name" value="DNA primase, PRIM domain"/>
    <property type="match status" value="1"/>
</dbReference>
<dbReference type="InterPro" id="IPR052171">
    <property type="entry name" value="NHEJ_LigD"/>
</dbReference>
<dbReference type="Proteomes" id="UP000619479">
    <property type="component" value="Unassembled WGS sequence"/>
</dbReference>
<evidence type="ECO:0000313" key="3">
    <source>
        <dbReference type="EMBL" id="GID68774.1"/>
    </source>
</evidence>
<feature type="domain" description="DNA ligase D polymerase" evidence="2">
    <location>
        <begin position="94"/>
        <end position="343"/>
    </location>
</feature>
<name>A0A919IMR3_9ACTN</name>
<dbReference type="PANTHER" id="PTHR42705">
    <property type="entry name" value="BIFUNCTIONAL NON-HOMOLOGOUS END JOINING PROTEIN LIGD"/>
    <property type="match status" value="1"/>
</dbReference>
<evidence type="ECO:0000259" key="2">
    <source>
        <dbReference type="Pfam" id="PF21686"/>
    </source>
</evidence>
<dbReference type="Pfam" id="PF21686">
    <property type="entry name" value="LigD_Prim-Pol"/>
    <property type="match status" value="1"/>
</dbReference>
<gene>
    <name evidence="3" type="primary">lig_4</name>
    <name evidence="3" type="ORF">Acy02nite_66550</name>
</gene>
<evidence type="ECO:0000256" key="1">
    <source>
        <dbReference type="SAM" id="MobiDB-lite"/>
    </source>
</evidence>
<dbReference type="InterPro" id="IPR014145">
    <property type="entry name" value="LigD_pol_dom"/>
</dbReference>
<keyword evidence="4" id="KW-1185">Reference proteome</keyword>
<comment type="caution">
    <text evidence="3">The sequence shown here is derived from an EMBL/GenBank/DDBJ whole genome shotgun (WGS) entry which is preliminary data.</text>
</comment>
<dbReference type="EMBL" id="BOMH01000051">
    <property type="protein sequence ID" value="GID68774.1"/>
    <property type="molecule type" value="Genomic_DNA"/>
</dbReference>
<feature type="region of interest" description="Disordered" evidence="1">
    <location>
        <begin position="1"/>
        <end position="71"/>
    </location>
</feature>
<protein>
    <submittedName>
        <fullName evidence="3">ATP-dependent DNA ligase</fullName>
    </submittedName>
</protein>
<evidence type="ECO:0000313" key="4">
    <source>
        <dbReference type="Proteomes" id="UP000619479"/>
    </source>
</evidence>
<organism evidence="3 4">
    <name type="scientific">Actinoplanes cyaneus</name>
    <dbReference type="NCBI Taxonomy" id="52696"/>
    <lineage>
        <taxon>Bacteria</taxon>
        <taxon>Bacillati</taxon>
        <taxon>Actinomycetota</taxon>
        <taxon>Actinomycetes</taxon>
        <taxon>Micromonosporales</taxon>
        <taxon>Micromonosporaceae</taxon>
        <taxon>Actinoplanes</taxon>
    </lineage>
</organism>